<sequence length="142" mass="15279">MAYHSNLLPTLLIISCFFAASIATPRPLDSNPKPTLMSRLKLDQEAQNGCWDSLFQLQSCTGEVILFFLNGETYLGPGCCSAVRTIEHHCWPSMLGSLGFTSEEGDILRGYCDASDSNSGSAPPPPETVVGPNVKASRDSIP</sequence>
<accession>A0ACB7YEQ3</accession>
<dbReference type="EMBL" id="CM037158">
    <property type="protein sequence ID" value="KAH7852112.1"/>
    <property type="molecule type" value="Genomic_DNA"/>
</dbReference>
<organism evidence="1 2">
    <name type="scientific">Vaccinium darrowii</name>
    <dbReference type="NCBI Taxonomy" id="229202"/>
    <lineage>
        <taxon>Eukaryota</taxon>
        <taxon>Viridiplantae</taxon>
        <taxon>Streptophyta</taxon>
        <taxon>Embryophyta</taxon>
        <taxon>Tracheophyta</taxon>
        <taxon>Spermatophyta</taxon>
        <taxon>Magnoliopsida</taxon>
        <taxon>eudicotyledons</taxon>
        <taxon>Gunneridae</taxon>
        <taxon>Pentapetalae</taxon>
        <taxon>asterids</taxon>
        <taxon>Ericales</taxon>
        <taxon>Ericaceae</taxon>
        <taxon>Vaccinioideae</taxon>
        <taxon>Vaccinieae</taxon>
        <taxon>Vaccinium</taxon>
    </lineage>
</organism>
<keyword evidence="2" id="KW-1185">Reference proteome</keyword>
<gene>
    <name evidence="1" type="ORF">Vadar_020835</name>
</gene>
<dbReference type="Proteomes" id="UP000828048">
    <property type="component" value="Chromosome 8"/>
</dbReference>
<comment type="caution">
    <text evidence="1">The sequence shown here is derived from an EMBL/GenBank/DDBJ whole genome shotgun (WGS) entry which is preliminary data.</text>
</comment>
<name>A0ACB7YEQ3_9ERIC</name>
<reference evidence="1 2" key="1">
    <citation type="journal article" date="2021" name="Hortic Res">
        <title>High-quality reference genome and annotation aids understanding of berry development for evergreen blueberry (Vaccinium darrowii).</title>
        <authorList>
            <person name="Yu J."/>
            <person name="Hulse-Kemp A.M."/>
            <person name="Babiker E."/>
            <person name="Staton M."/>
        </authorList>
    </citation>
    <scope>NUCLEOTIDE SEQUENCE [LARGE SCALE GENOMIC DNA]</scope>
    <source>
        <strain evidence="2">cv. NJ 8807/NJ 8810</strain>
        <tissue evidence="1">Young leaf</tissue>
    </source>
</reference>
<proteinExistence type="predicted"/>
<evidence type="ECO:0000313" key="1">
    <source>
        <dbReference type="EMBL" id="KAH7852112.1"/>
    </source>
</evidence>
<protein>
    <submittedName>
        <fullName evidence="1">Uncharacterized protein</fullName>
    </submittedName>
</protein>
<evidence type="ECO:0000313" key="2">
    <source>
        <dbReference type="Proteomes" id="UP000828048"/>
    </source>
</evidence>